<feature type="region of interest" description="Disordered" evidence="1">
    <location>
        <begin position="53"/>
        <end position="75"/>
    </location>
</feature>
<dbReference type="InterPro" id="IPR037460">
    <property type="entry name" value="SEST-like"/>
</dbReference>
<dbReference type="RefSeq" id="WP_143342969.1">
    <property type="nucleotide sequence ID" value="NZ_MUMG01000317.1"/>
</dbReference>
<proteinExistence type="predicted"/>
<evidence type="ECO:0000313" key="5">
    <source>
        <dbReference type="Proteomes" id="UP001519363"/>
    </source>
</evidence>
<evidence type="ECO:0000256" key="2">
    <source>
        <dbReference type="SAM" id="SignalP"/>
    </source>
</evidence>
<sequence length="522" mass="56334">MSTIARLATRLRCVTVLSLLIMSLAVQPAVPASTAPGRVRAVAELPAELEKLRGQESTTLYGSPEPRPPEQRKSSVLTIGDSQLAGEGVGNYEQGTDGPFNFCHRSVDAAVHQARFDVDLRFNLACSGAESTHLVYRSGAKQFDELNQGDSLAIKARTTRVRLVWLMSGANDTGGLEFGPVARDCAGRRLVLAGPCWPTYTDVLQQRVNASQASLDKAIRSVRETMREAGYGDGDYQFVLGSYPSPFSPDVEDNPKFPGWNEGGCLVYLKDQAFARNKVVPLFERAVRMAASAAGVRYLDTSRLLHGHEVCTETPWARGLTLWSSQQSFHPNEAGHTAYADCVTAFYANPSWQDATCVDPASTGHATLYRGLLDFRQLRNAKTGLCLDSEGYSTRVGYRVLVWNCTGGGNQGFWRDPATAALHVELTHDRCLAPAGAALSPGTAVQLHDCSGAANQRWGLVEGLLRSTASPEVCMASANETPGAPVQLAACNPADPLQQWVFEPQTGGTGFGHSDWIPSSAW</sequence>
<dbReference type="PANTHER" id="PTHR37981">
    <property type="entry name" value="LIPASE 2"/>
    <property type="match status" value="1"/>
</dbReference>
<feature type="chain" id="PRO_5046976531" evidence="2">
    <location>
        <begin position="29"/>
        <end position="522"/>
    </location>
</feature>
<dbReference type="SUPFAM" id="SSF50370">
    <property type="entry name" value="Ricin B-like lectins"/>
    <property type="match status" value="1"/>
</dbReference>
<dbReference type="SMART" id="SM00458">
    <property type="entry name" value="RICIN"/>
    <property type="match status" value="1"/>
</dbReference>
<evidence type="ECO:0000313" key="4">
    <source>
        <dbReference type="EMBL" id="MBP2476884.1"/>
    </source>
</evidence>
<dbReference type="SUPFAM" id="SSF52266">
    <property type="entry name" value="SGNH hydrolase"/>
    <property type="match status" value="1"/>
</dbReference>
<dbReference type="Proteomes" id="UP001519363">
    <property type="component" value="Unassembled WGS sequence"/>
</dbReference>
<evidence type="ECO:0000256" key="1">
    <source>
        <dbReference type="SAM" id="MobiDB-lite"/>
    </source>
</evidence>
<dbReference type="Gene3D" id="2.80.10.50">
    <property type="match status" value="2"/>
</dbReference>
<dbReference type="CDD" id="cd00161">
    <property type="entry name" value="beta-trefoil_Ricin-like"/>
    <property type="match status" value="1"/>
</dbReference>
<dbReference type="Gene3D" id="3.40.50.1110">
    <property type="entry name" value="SGNH hydrolase"/>
    <property type="match status" value="1"/>
</dbReference>
<dbReference type="Pfam" id="PF13472">
    <property type="entry name" value="Lipase_GDSL_2"/>
    <property type="match status" value="1"/>
</dbReference>
<dbReference type="InterPro" id="IPR013830">
    <property type="entry name" value="SGNH_hydro"/>
</dbReference>
<keyword evidence="2" id="KW-0732">Signal</keyword>
<reference evidence="4 5" key="1">
    <citation type="submission" date="2021-03" db="EMBL/GenBank/DDBJ databases">
        <title>Sequencing the genomes of 1000 actinobacteria strains.</title>
        <authorList>
            <person name="Klenk H.-P."/>
        </authorList>
    </citation>
    <scope>NUCLEOTIDE SEQUENCE [LARGE SCALE GENOMIC DNA]</scope>
    <source>
        <strain evidence="4 5">DSM 44580</strain>
    </source>
</reference>
<dbReference type="PROSITE" id="PS50231">
    <property type="entry name" value="RICIN_B_LECTIN"/>
    <property type="match status" value="1"/>
</dbReference>
<protein>
    <submittedName>
        <fullName evidence="4">Lysophospholipase L1-like esterase</fullName>
    </submittedName>
</protein>
<dbReference type="PANTHER" id="PTHR37981:SF1">
    <property type="entry name" value="SGNH HYDROLASE-TYPE ESTERASE DOMAIN-CONTAINING PROTEIN"/>
    <property type="match status" value="1"/>
</dbReference>
<gene>
    <name evidence="4" type="ORF">JOF53_005756</name>
</gene>
<dbReference type="InterPro" id="IPR036514">
    <property type="entry name" value="SGNH_hydro_sf"/>
</dbReference>
<feature type="domain" description="Ricin B lectin" evidence="3">
    <location>
        <begin position="375"/>
        <end position="503"/>
    </location>
</feature>
<comment type="caution">
    <text evidence="4">The sequence shown here is derived from an EMBL/GenBank/DDBJ whole genome shotgun (WGS) entry which is preliminary data.</text>
</comment>
<dbReference type="Pfam" id="PF00652">
    <property type="entry name" value="Ricin_B_lectin"/>
    <property type="match status" value="1"/>
</dbReference>
<dbReference type="InterPro" id="IPR035992">
    <property type="entry name" value="Ricin_B-like_lectins"/>
</dbReference>
<dbReference type="EMBL" id="JAGIOO010000001">
    <property type="protein sequence ID" value="MBP2476884.1"/>
    <property type="molecule type" value="Genomic_DNA"/>
</dbReference>
<keyword evidence="5" id="KW-1185">Reference proteome</keyword>
<name>A0ABS5AJY3_9PSEU</name>
<feature type="signal peptide" evidence="2">
    <location>
        <begin position="1"/>
        <end position="28"/>
    </location>
</feature>
<evidence type="ECO:0000259" key="3">
    <source>
        <dbReference type="SMART" id="SM00458"/>
    </source>
</evidence>
<dbReference type="InterPro" id="IPR000772">
    <property type="entry name" value="Ricin_B_lectin"/>
</dbReference>
<organism evidence="4 5">
    <name type="scientific">Crossiella equi</name>
    <dbReference type="NCBI Taxonomy" id="130796"/>
    <lineage>
        <taxon>Bacteria</taxon>
        <taxon>Bacillati</taxon>
        <taxon>Actinomycetota</taxon>
        <taxon>Actinomycetes</taxon>
        <taxon>Pseudonocardiales</taxon>
        <taxon>Pseudonocardiaceae</taxon>
        <taxon>Crossiella</taxon>
    </lineage>
</organism>
<accession>A0ABS5AJY3</accession>